<name>A0ABN9T1L3_9DINO</name>
<dbReference type="EMBL" id="CAUYUJ010014251">
    <property type="protein sequence ID" value="CAK0838837.1"/>
    <property type="molecule type" value="Genomic_DNA"/>
</dbReference>
<reference evidence="2" key="1">
    <citation type="submission" date="2023-10" db="EMBL/GenBank/DDBJ databases">
        <authorList>
            <person name="Chen Y."/>
            <person name="Shah S."/>
            <person name="Dougan E. K."/>
            <person name="Thang M."/>
            <person name="Chan C."/>
        </authorList>
    </citation>
    <scope>NUCLEOTIDE SEQUENCE [LARGE SCALE GENOMIC DNA]</scope>
</reference>
<feature type="compositionally biased region" description="Basic and acidic residues" evidence="1">
    <location>
        <begin position="124"/>
        <end position="142"/>
    </location>
</feature>
<organism evidence="2 3">
    <name type="scientific">Prorocentrum cordatum</name>
    <dbReference type="NCBI Taxonomy" id="2364126"/>
    <lineage>
        <taxon>Eukaryota</taxon>
        <taxon>Sar</taxon>
        <taxon>Alveolata</taxon>
        <taxon>Dinophyceae</taxon>
        <taxon>Prorocentrales</taxon>
        <taxon>Prorocentraceae</taxon>
        <taxon>Prorocentrum</taxon>
    </lineage>
</organism>
<feature type="region of interest" description="Disordered" evidence="1">
    <location>
        <begin position="115"/>
        <end position="142"/>
    </location>
</feature>
<sequence>MKRTKKDVRKEFKEKSREGQREFLQIWKKTGNFNHAECMKTESRSHVDKDDTNSDWFNWDDLCKACGWTPENAKTLVGERALQRALAVKDFCDKSASDNIKTDIQTGDKLYRRVRETSQSSNAHKKEVKTVVHSEKQPLGDP</sequence>
<comment type="caution">
    <text evidence="2">The sequence shown here is derived from an EMBL/GenBank/DDBJ whole genome shotgun (WGS) entry which is preliminary data.</text>
</comment>
<evidence type="ECO:0000256" key="1">
    <source>
        <dbReference type="SAM" id="MobiDB-lite"/>
    </source>
</evidence>
<keyword evidence="3" id="KW-1185">Reference proteome</keyword>
<dbReference type="Proteomes" id="UP001189429">
    <property type="component" value="Unassembled WGS sequence"/>
</dbReference>
<evidence type="ECO:0000313" key="3">
    <source>
        <dbReference type="Proteomes" id="UP001189429"/>
    </source>
</evidence>
<gene>
    <name evidence="2" type="ORF">PCOR1329_LOCUS34693</name>
</gene>
<proteinExistence type="predicted"/>
<accession>A0ABN9T1L3</accession>
<evidence type="ECO:0000313" key="2">
    <source>
        <dbReference type="EMBL" id="CAK0838837.1"/>
    </source>
</evidence>
<protein>
    <submittedName>
        <fullName evidence="2">Uncharacterized protein</fullName>
    </submittedName>
</protein>
<feature type="non-terminal residue" evidence="2">
    <location>
        <position position="142"/>
    </location>
</feature>